<protein>
    <submittedName>
        <fullName evidence="4">Uncharacterized protein LOC127150703</fullName>
    </submittedName>
</protein>
<dbReference type="Pfam" id="PF03108">
    <property type="entry name" value="DBD_Tnp_Mut"/>
    <property type="match status" value="1"/>
</dbReference>
<proteinExistence type="predicted"/>
<dbReference type="RefSeq" id="XP_050945166.1">
    <property type="nucleotide sequence ID" value="XM_051089209.1"/>
</dbReference>
<dbReference type="PANTHER" id="PTHR31973:SF113">
    <property type="entry name" value="PROTEIN FAR1-RELATED SEQUENCE 5-LIKE"/>
    <property type="match status" value="1"/>
</dbReference>
<reference evidence="4" key="1">
    <citation type="submission" date="2025-08" db="UniProtKB">
        <authorList>
            <consortium name="RefSeq"/>
        </authorList>
    </citation>
    <scope>IDENTIFICATION</scope>
    <source>
        <tissue evidence="4">Stem</tissue>
    </source>
</reference>
<dbReference type="InterPro" id="IPR004332">
    <property type="entry name" value="Transposase_MuDR"/>
</dbReference>
<evidence type="ECO:0000313" key="4">
    <source>
        <dbReference type="RefSeq" id="XP_050945166.1"/>
    </source>
</evidence>
<dbReference type="Pfam" id="PF10551">
    <property type="entry name" value="MULE"/>
    <property type="match status" value="1"/>
</dbReference>
<keyword evidence="3" id="KW-1185">Reference proteome</keyword>
<dbReference type="InterPro" id="IPR018289">
    <property type="entry name" value="MULE_transposase_dom"/>
</dbReference>
<evidence type="ECO:0000259" key="2">
    <source>
        <dbReference type="Pfam" id="PF10551"/>
    </source>
</evidence>
<gene>
    <name evidence="4" type="primary">LOC127150703</name>
</gene>
<sequence>MSKVDSNFVLKVQDMFSTKSLFKQYVQAIAIRDNFQYVIVKSNKEVMILQCAIENCKWSLRASCCIHGDRSLWVLTRFDSEHTCLVDVPLSDYRQATFTVTKDLIKNKISLAGFELSTSKDIVHFIRAEHGLSISYQKAWRAHETALDDIRGSPDDSYKMLPRFAYILELNNPGYVVEYKVDVDGRFLYFFMALSASISGWQHCRPIISIDGTSLKNKYGAFCVVDFENDSSWTWFCNQLKRIIGGRNEVVIVSDRHKSICKAIEVVFPNILHCMYLVHLLRNLKLKYKRIMNTVFHACGKTFSIVDFEHKMRLLESSAFGIREKLESIGFAKWSRAYSPRRRYNIMTTSISESLNSAMLKATELPICSILKVLRMMLQR</sequence>
<name>A0ABM3L571_CUCME</name>
<dbReference type="PANTHER" id="PTHR31973">
    <property type="entry name" value="POLYPROTEIN, PUTATIVE-RELATED"/>
    <property type="match status" value="1"/>
</dbReference>
<organism evidence="3 4">
    <name type="scientific">Cucumis melo</name>
    <name type="common">Muskmelon</name>
    <dbReference type="NCBI Taxonomy" id="3656"/>
    <lineage>
        <taxon>Eukaryota</taxon>
        <taxon>Viridiplantae</taxon>
        <taxon>Streptophyta</taxon>
        <taxon>Embryophyta</taxon>
        <taxon>Tracheophyta</taxon>
        <taxon>Spermatophyta</taxon>
        <taxon>Magnoliopsida</taxon>
        <taxon>eudicotyledons</taxon>
        <taxon>Gunneridae</taxon>
        <taxon>Pentapetalae</taxon>
        <taxon>rosids</taxon>
        <taxon>fabids</taxon>
        <taxon>Cucurbitales</taxon>
        <taxon>Cucurbitaceae</taxon>
        <taxon>Benincaseae</taxon>
        <taxon>Cucumis</taxon>
    </lineage>
</organism>
<feature type="domain" description="Transposase MuDR plant" evidence="1">
    <location>
        <begin position="16"/>
        <end position="63"/>
    </location>
</feature>
<evidence type="ECO:0000313" key="3">
    <source>
        <dbReference type="Proteomes" id="UP001652600"/>
    </source>
</evidence>
<feature type="domain" description="MULE transposase" evidence="2">
    <location>
        <begin position="221"/>
        <end position="283"/>
    </location>
</feature>
<evidence type="ECO:0000259" key="1">
    <source>
        <dbReference type="Pfam" id="PF03108"/>
    </source>
</evidence>
<dbReference type="GeneID" id="127150703"/>
<dbReference type="Proteomes" id="UP001652600">
    <property type="component" value="Chromosome 8"/>
</dbReference>
<accession>A0ABM3L571</accession>